<feature type="coiled-coil region" evidence="1">
    <location>
        <begin position="383"/>
        <end position="446"/>
    </location>
</feature>
<gene>
    <name evidence="2" type="ORF">FWILDA_LOCUS12473</name>
</gene>
<dbReference type="Gene3D" id="3.80.10.10">
    <property type="entry name" value="Ribonuclease Inhibitor"/>
    <property type="match status" value="1"/>
</dbReference>
<evidence type="ECO:0000256" key="1">
    <source>
        <dbReference type="SAM" id="Coils"/>
    </source>
</evidence>
<comment type="caution">
    <text evidence="2">The sequence shown here is derived from an EMBL/GenBank/DDBJ whole genome shotgun (WGS) entry which is preliminary data.</text>
</comment>
<dbReference type="AlphaFoldDB" id="A0A9W4SYK0"/>
<keyword evidence="3" id="KW-1185">Reference proteome</keyword>
<name>A0A9W4SYK0_9GLOM</name>
<keyword evidence="1" id="KW-0175">Coiled coil</keyword>
<proteinExistence type="predicted"/>
<organism evidence="2 3">
    <name type="scientific">Funneliformis geosporum</name>
    <dbReference type="NCBI Taxonomy" id="1117311"/>
    <lineage>
        <taxon>Eukaryota</taxon>
        <taxon>Fungi</taxon>
        <taxon>Fungi incertae sedis</taxon>
        <taxon>Mucoromycota</taxon>
        <taxon>Glomeromycotina</taxon>
        <taxon>Glomeromycetes</taxon>
        <taxon>Glomerales</taxon>
        <taxon>Glomeraceae</taxon>
        <taxon>Funneliformis</taxon>
    </lineage>
</organism>
<dbReference type="Proteomes" id="UP001153678">
    <property type="component" value="Unassembled WGS sequence"/>
</dbReference>
<protein>
    <submittedName>
        <fullName evidence="2">8384_t:CDS:1</fullName>
    </submittedName>
</protein>
<feature type="coiled-coil region" evidence="1">
    <location>
        <begin position="326"/>
        <end position="353"/>
    </location>
</feature>
<evidence type="ECO:0000313" key="2">
    <source>
        <dbReference type="EMBL" id="CAI2186234.1"/>
    </source>
</evidence>
<reference evidence="2" key="1">
    <citation type="submission" date="2022-08" db="EMBL/GenBank/DDBJ databases">
        <authorList>
            <person name="Kallberg Y."/>
            <person name="Tangrot J."/>
            <person name="Rosling A."/>
        </authorList>
    </citation>
    <scope>NUCLEOTIDE SEQUENCE</scope>
    <source>
        <strain evidence="2">Wild A</strain>
    </source>
</reference>
<evidence type="ECO:0000313" key="3">
    <source>
        <dbReference type="Proteomes" id="UP001153678"/>
    </source>
</evidence>
<sequence length="473" mass="54669">MATKPTPEEITRKKEYQVNQCKKTYMRTRTQERVSKPTITSPKAKKEEVKIINLAIHLEKITAQLNDGRELNISNRDLAGNADLSEFTALQSLNSYNNKFENLEFLNSLPNKNQLKKLNFFGTVLMDLLEYAQQLVNRGHASHNAHVVHLQELVQEKQPPTEIKPKAEQNSQVPVKDSNNNTFYLVGGLYPKEKRTNVYELHLNESDLTGELDLIDFIIKLSNAQRWLDENYPKNGRCQNSEDWHNKGSKRKEINLEGSFRLEGFDNLKNLFCNDDQFTGLVDAGLENLPEKLENITLKERNILICETNTEVLREHTQKPKYILAESKLKEINEEKDGEIQQLQARVNELSKQKLANEQPASELIQLKEINDIVLPNRNSFNFTSLKREIKKLKNENLTSQVENKKSEIEQLTNLINQEKFHFKTRQELQNLIQTKQREVRQLGIQLGNLQIQEQTAQILQTNLPSSSQGNNC</sequence>
<accession>A0A9W4SYK0</accession>
<dbReference type="EMBL" id="CAMKVN010004052">
    <property type="protein sequence ID" value="CAI2186234.1"/>
    <property type="molecule type" value="Genomic_DNA"/>
</dbReference>
<dbReference type="OrthoDB" id="2415276at2759"/>
<dbReference type="InterPro" id="IPR032675">
    <property type="entry name" value="LRR_dom_sf"/>
</dbReference>